<sequence length="89" mass="9885">MPMQRFLRFPGAARFLSSVVLLTRSYAIWHMPIQPGCKCKCKNGMRLMPSKSIFIPISIAVAKSSTNQLPYVGTGLSKSKELLLQDRAA</sequence>
<reference evidence="2" key="1">
    <citation type="submission" date="2016-12" db="EMBL/GenBank/DDBJ databases">
        <title>The genomes of Aspergillus section Nigri reveals drivers in fungal speciation.</title>
        <authorList>
            <consortium name="DOE Joint Genome Institute"/>
            <person name="Vesth T.C."/>
            <person name="Nybo J."/>
            <person name="Theobald S."/>
            <person name="Brandl J."/>
            <person name="Frisvad J.C."/>
            <person name="Nielsen K.F."/>
            <person name="Lyhne E.K."/>
            <person name="Kogle M.E."/>
            <person name="Kuo A."/>
            <person name="Riley R."/>
            <person name="Clum A."/>
            <person name="Nolan M."/>
            <person name="Lipzen A."/>
            <person name="Salamov A."/>
            <person name="Henrissat B."/>
            <person name="Wiebenga A."/>
            <person name="De Vries R.P."/>
            <person name="Grigoriev I.V."/>
            <person name="Mortensen U.H."/>
            <person name="Andersen M.R."/>
            <person name="Baker S.E."/>
        </authorList>
    </citation>
    <scope>NUCLEOTIDE SEQUENCE [LARGE SCALE GENOMIC DNA]</scope>
    <source>
        <strain evidence="2">CBS 115656</strain>
    </source>
</reference>
<feature type="chain" id="PRO_5016461064" description="Secreted protein" evidence="1">
    <location>
        <begin position="28"/>
        <end position="89"/>
    </location>
</feature>
<keyword evidence="3" id="KW-1185">Reference proteome</keyword>
<evidence type="ECO:0000256" key="1">
    <source>
        <dbReference type="SAM" id="SignalP"/>
    </source>
</evidence>
<dbReference type="GeneID" id="37132145"/>
<gene>
    <name evidence="2" type="ORF">BO87DRAFT_94244</name>
</gene>
<organism evidence="2 3">
    <name type="scientific">Aspergillus neoniger (strain CBS 115656)</name>
    <dbReference type="NCBI Taxonomy" id="1448310"/>
    <lineage>
        <taxon>Eukaryota</taxon>
        <taxon>Fungi</taxon>
        <taxon>Dikarya</taxon>
        <taxon>Ascomycota</taxon>
        <taxon>Pezizomycotina</taxon>
        <taxon>Eurotiomycetes</taxon>
        <taxon>Eurotiomycetidae</taxon>
        <taxon>Eurotiales</taxon>
        <taxon>Aspergillaceae</taxon>
        <taxon>Aspergillus</taxon>
        <taxon>Aspergillus subgen. Circumdati</taxon>
    </lineage>
</organism>
<protein>
    <recommendedName>
        <fullName evidence="4">Secreted protein</fullName>
    </recommendedName>
</protein>
<dbReference type="RefSeq" id="XP_025478615.1">
    <property type="nucleotide sequence ID" value="XM_025629689.1"/>
</dbReference>
<keyword evidence="1" id="KW-0732">Signal</keyword>
<dbReference type="AlphaFoldDB" id="A0A318YHB4"/>
<feature type="signal peptide" evidence="1">
    <location>
        <begin position="1"/>
        <end position="27"/>
    </location>
</feature>
<evidence type="ECO:0000313" key="2">
    <source>
        <dbReference type="EMBL" id="PYH33137.1"/>
    </source>
</evidence>
<dbReference type="EMBL" id="KZ821465">
    <property type="protein sequence ID" value="PYH33137.1"/>
    <property type="molecule type" value="Genomic_DNA"/>
</dbReference>
<accession>A0A318YHB4</accession>
<evidence type="ECO:0000313" key="3">
    <source>
        <dbReference type="Proteomes" id="UP000247647"/>
    </source>
</evidence>
<name>A0A318YHB4_ASPNB</name>
<dbReference type="Proteomes" id="UP000247647">
    <property type="component" value="Unassembled WGS sequence"/>
</dbReference>
<proteinExistence type="predicted"/>
<evidence type="ECO:0008006" key="4">
    <source>
        <dbReference type="Google" id="ProtNLM"/>
    </source>
</evidence>